<reference evidence="1 2" key="1">
    <citation type="submission" date="2019-01" db="EMBL/GenBank/DDBJ databases">
        <authorList>
            <person name="Sayadi A."/>
        </authorList>
    </citation>
    <scope>NUCLEOTIDE SEQUENCE [LARGE SCALE GENOMIC DNA]</scope>
</reference>
<dbReference type="AlphaFoldDB" id="A0A653DBE8"/>
<proteinExistence type="predicted"/>
<protein>
    <submittedName>
        <fullName evidence="1">Uncharacterized protein</fullName>
    </submittedName>
</protein>
<dbReference type="Proteomes" id="UP000410492">
    <property type="component" value="Unassembled WGS sequence"/>
</dbReference>
<keyword evidence="2" id="KW-1185">Reference proteome</keyword>
<organism evidence="1 2">
    <name type="scientific">Callosobruchus maculatus</name>
    <name type="common">Southern cowpea weevil</name>
    <name type="synonym">Pulse bruchid</name>
    <dbReference type="NCBI Taxonomy" id="64391"/>
    <lineage>
        <taxon>Eukaryota</taxon>
        <taxon>Metazoa</taxon>
        <taxon>Ecdysozoa</taxon>
        <taxon>Arthropoda</taxon>
        <taxon>Hexapoda</taxon>
        <taxon>Insecta</taxon>
        <taxon>Pterygota</taxon>
        <taxon>Neoptera</taxon>
        <taxon>Endopterygota</taxon>
        <taxon>Coleoptera</taxon>
        <taxon>Polyphaga</taxon>
        <taxon>Cucujiformia</taxon>
        <taxon>Chrysomeloidea</taxon>
        <taxon>Chrysomelidae</taxon>
        <taxon>Bruchinae</taxon>
        <taxon>Bruchini</taxon>
        <taxon>Callosobruchus</taxon>
    </lineage>
</organism>
<evidence type="ECO:0000313" key="1">
    <source>
        <dbReference type="EMBL" id="VEN57343.1"/>
    </source>
</evidence>
<accession>A0A653DBE8</accession>
<dbReference type="EMBL" id="CAACVG010011095">
    <property type="protein sequence ID" value="VEN57343.1"/>
    <property type="molecule type" value="Genomic_DNA"/>
</dbReference>
<evidence type="ECO:0000313" key="2">
    <source>
        <dbReference type="Proteomes" id="UP000410492"/>
    </source>
</evidence>
<sequence length="40" mass="4062">MGLPAAFWSSQNDIPLPGGAVYRPADSGQPAVDSSCLVVS</sequence>
<gene>
    <name evidence="1" type="ORF">CALMAC_LOCUS15989</name>
</gene>
<name>A0A653DBE8_CALMS</name>